<feature type="non-terminal residue" evidence="2">
    <location>
        <position position="110"/>
    </location>
</feature>
<name>L7MMV2_RHIPC</name>
<accession>L7MMV2</accession>
<reference evidence="2" key="2">
    <citation type="journal article" date="2015" name="J. Proteomics">
        <title>Sexual differences in the sialomes of the zebra tick, Rhipicephalus pulchellus.</title>
        <authorList>
            <person name="Tan A.W."/>
            <person name="Francischetti I.M."/>
            <person name="Slovak M."/>
            <person name="Kini R.M."/>
            <person name="Ribeiro J.M."/>
        </authorList>
    </citation>
    <scope>NUCLEOTIDE SEQUENCE</scope>
    <source>
        <tissue evidence="2">Salivary gland</tissue>
    </source>
</reference>
<reference evidence="2" key="1">
    <citation type="submission" date="2012-11" db="EMBL/GenBank/DDBJ databases">
        <authorList>
            <person name="Lucero-Rivera Y.E."/>
            <person name="Tovar-Ramirez D."/>
        </authorList>
    </citation>
    <scope>NUCLEOTIDE SEQUENCE</scope>
    <source>
        <tissue evidence="2">Salivary gland</tissue>
    </source>
</reference>
<dbReference type="AlphaFoldDB" id="L7MMV2"/>
<evidence type="ECO:0000256" key="1">
    <source>
        <dbReference type="SAM" id="SignalP"/>
    </source>
</evidence>
<protein>
    <submittedName>
        <fullName evidence="2">Putative secreted peptide</fullName>
    </submittedName>
</protein>
<keyword evidence="1" id="KW-0732">Signal</keyword>
<sequence length="110" mass="12381">MRAEVLILSILFFSVARGGGPVKQAKELEGYDDNHPGYQNHLSKCNAYKSRRRCYDYRSEGYHLNGAYGLCLSNDYNHCGVDRNHFANCSACMTYCSVSACADKMYAQES</sequence>
<feature type="signal peptide" evidence="1">
    <location>
        <begin position="1"/>
        <end position="18"/>
    </location>
</feature>
<organism evidence="2">
    <name type="scientific">Rhipicephalus pulchellus</name>
    <name type="common">Yellow backed tick</name>
    <name type="synonym">Dermacentor pulchellus</name>
    <dbReference type="NCBI Taxonomy" id="72859"/>
    <lineage>
        <taxon>Eukaryota</taxon>
        <taxon>Metazoa</taxon>
        <taxon>Ecdysozoa</taxon>
        <taxon>Arthropoda</taxon>
        <taxon>Chelicerata</taxon>
        <taxon>Arachnida</taxon>
        <taxon>Acari</taxon>
        <taxon>Parasitiformes</taxon>
        <taxon>Ixodida</taxon>
        <taxon>Ixodoidea</taxon>
        <taxon>Ixodidae</taxon>
        <taxon>Rhipicephalinae</taxon>
        <taxon>Rhipicephalus</taxon>
        <taxon>Rhipicephalus</taxon>
    </lineage>
</organism>
<dbReference type="EMBL" id="GACK01000026">
    <property type="protein sequence ID" value="JAA65008.1"/>
    <property type="molecule type" value="mRNA"/>
</dbReference>
<proteinExistence type="evidence at transcript level"/>
<feature type="chain" id="PRO_5003982162" evidence="1">
    <location>
        <begin position="19"/>
        <end position="110"/>
    </location>
</feature>
<evidence type="ECO:0000313" key="2">
    <source>
        <dbReference type="EMBL" id="JAA65008.1"/>
    </source>
</evidence>